<evidence type="ECO:0000256" key="2">
    <source>
        <dbReference type="SAM" id="MobiDB-lite"/>
    </source>
</evidence>
<keyword evidence="1" id="KW-0175">Coiled coil</keyword>
<evidence type="ECO:0000313" key="5">
    <source>
        <dbReference type="Proteomes" id="UP001150062"/>
    </source>
</evidence>
<dbReference type="InterPro" id="IPR002853">
    <property type="entry name" value="TFIIE_asu"/>
</dbReference>
<evidence type="ECO:0000313" key="4">
    <source>
        <dbReference type="EMBL" id="KAJ6231381.1"/>
    </source>
</evidence>
<comment type="caution">
    <text evidence="4">The sequence shown here is derived from an EMBL/GenBank/DDBJ whole genome shotgun (WGS) entry which is preliminary data.</text>
</comment>
<sequence>MTANEIALLLKINHKKIRKELAFLANEKNQLLQKKTQTETKIKEYDDNNQEIIKTNETHKTQKTLYYIDFKHFVDITLYKIHQMKNTLEKQAKEEVNSSEYVCTKCNDKYSTNAALELLDYSLGYMVCEYCGGKLKQAELTKEESSQLQLDIFKKEIQPLISYLEDTRNFYIVEGQEDNRFSILSKDEYAIQEDKIRNQSNNFNNRRGGSRGINMDGERHFYLAEFPNRQVNVTIMNEKSMLDFSNQLGIFEGDSDEIRNQKSMPPWLKDSYQISTLQKQKIDLLDLKKFGYMANEKDEEKLVRKRIKKRKEKNKEISSIKSFSNFLQEQNKTHKKRRTKLINNVSQSNTENVQLMSQNIIIEKDNQQQQQEQDQEMVEEPDQSSINNVTTLVNGKSVPVIDITDELIEQMTEKEFLDYYELVKKIRDKKLNLIFLSNQDEF</sequence>
<dbReference type="Proteomes" id="UP001150062">
    <property type="component" value="Unassembled WGS sequence"/>
</dbReference>
<dbReference type="PANTHER" id="PTHR13097:SF7">
    <property type="entry name" value="GENERAL TRANSCRIPTION FACTOR IIE SUBUNIT 1"/>
    <property type="match status" value="1"/>
</dbReference>
<dbReference type="PANTHER" id="PTHR13097">
    <property type="entry name" value="TRANSCRIPTION INITIATION FACTOR IIE, ALPHA SUBUNIT"/>
    <property type="match status" value="1"/>
</dbReference>
<feature type="domain" description="Transcription initiation factor IIE subunit alpha N-terminal" evidence="3">
    <location>
        <begin position="1"/>
        <end position="147"/>
    </location>
</feature>
<feature type="region of interest" description="Disordered" evidence="2">
    <location>
        <begin position="365"/>
        <end position="384"/>
    </location>
</feature>
<evidence type="ECO:0000259" key="3">
    <source>
        <dbReference type="SMART" id="SM00531"/>
    </source>
</evidence>
<feature type="coiled-coil region" evidence="1">
    <location>
        <begin position="14"/>
        <end position="48"/>
    </location>
</feature>
<name>A0ABQ8XFN0_9EUKA</name>
<gene>
    <name evidence="4" type="ORF">M0813_05804</name>
</gene>
<protein>
    <submittedName>
        <fullName evidence="4">Transcription initiation factor iie</fullName>
    </submittedName>
</protein>
<dbReference type="SMART" id="SM00531">
    <property type="entry name" value="TFIIE"/>
    <property type="match status" value="1"/>
</dbReference>
<dbReference type="InterPro" id="IPR039997">
    <property type="entry name" value="TFE"/>
</dbReference>
<dbReference type="Gene3D" id="3.30.40.10">
    <property type="entry name" value="Zinc/RING finger domain, C3HC4 (zinc finger)"/>
    <property type="match status" value="1"/>
</dbReference>
<feature type="compositionally biased region" description="Acidic residues" evidence="2">
    <location>
        <begin position="373"/>
        <end position="382"/>
    </location>
</feature>
<proteinExistence type="predicted"/>
<keyword evidence="5" id="KW-1185">Reference proteome</keyword>
<evidence type="ECO:0000256" key="1">
    <source>
        <dbReference type="SAM" id="Coils"/>
    </source>
</evidence>
<dbReference type="InterPro" id="IPR013083">
    <property type="entry name" value="Znf_RING/FYVE/PHD"/>
</dbReference>
<accession>A0ABQ8XFN0</accession>
<reference evidence="4" key="1">
    <citation type="submission" date="2022-08" db="EMBL/GenBank/DDBJ databases">
        <title>Novel sulfate-reducing endosymbionts in the free-living metamonad Anaeramoeba.</title>
        <authorList>
            <person name="Jerlstrom-Hultqvist J."/>
            <person name="Cepicka I."/>
            <person name="Gallot-Lavallee L."/>
            <person name="Salas-Leiva D."/>
            <person name="Curtis B.A."/>
            <person name="Zahonova K."/>
            <person name="Pipaliya S."/>
            <person name="Dacks J."/>
            <person name="Roger A.J."/>
        </authorList>
    </citation>
    <scope>NUCLEOTIDE SEQUENCE</scope>
    <source>
        <strain evidence="4">Schooner1</strain>
    </source>
</reference>
<dbReference type="EMBL" id="JAOAOG010000300">
    <property type="protein sequence ID" value="KAJ6231381.1"/>
    <property type="molecule type" value="Genomic_DNA"/>
</dbReference>
<dbReference type="SUPFAM" id="SSF57783">
    <property type="entry name" value="Zinc beta-ribbon"/>
    <property type="match status" value="1"/>
</dbReference>
<organism evidence="4 5">
    <name type="scientific">Anaeramoeba flamelloides</name>
    <dbReference type="NCBI Taxonomy" id="1746091"/>
    <lineage>
        <taxon>Eukaryota</taxon>
        <taxon>Metamonada</taxon>
        <taxon>Anaeramoebidae</taxon>
        <taxon>Anaeramoeba</taxon>
    </lineage>
</organism>